<reference evidence="3 4" key="1">
    <citation type="submission" date="2016-04" db="EMBL/GenBank/DDBJ databases">
        <title>Draft genome sequence of freshwater magnetotactic bacteria Magnetospirillum marisnigri SP-1 and Magnetospirillum moscoviense BB-1.</title>
        <authorList>
            <person name="Koziaeva V."/>
            <person name="Dziuba M.V."/>
            <person name="Ivanov T.M."/>
            <person name="Kuznetsov B."/>
            <person name="Grouzdev D.S."/>
        </authorList>
    </citation>
    <scope>NUCLEOTIDE SEQUENCE [LARGE SCALE GENOMIC DNA]</scope>
    <source>
        <strain evidence="3 4">SP-1</strain>
    </source>
</reference>
<dbReference type="Pfam" id="PF04214">
    <property type="entry name" value="DUF411"/>
    <property type="match status" value="1"/>
</dbReference>
<dbReference type="EMBL" id="LWQT01000077">
    <property type="protein sequence ID" value="OAN48133.1"/>
    <property type="molecule type" value="Genomic_DNA"/>
</dbReference>
<dbReference type="AlphaFoldDB" id="A0A178MHU3"/>
<organism evidence="3 4">
    <name type="scientific">Paramagnetospirillum marisnigri</name>
    <dbReference type="NCBI Taxonomy" id="1285242"/>
    <lineage>
        <taxon>Bacteria</taxon>
        <taxon>Pseudomonadati</taxon>
        <taxon>Pseudomonadota</taxon>
        <taxon>Alphaproteobacteria</taxon>
        <taxon>Rhodospirillales</taxon>
        <taxon>Magnetospirillaceae</taxon>
        <taxon>Paramagnetospirillum</taxon>
    </lineage>
</organism>
<proteinExistence type="predicted"/>
<dbReference type="RefSeq" id="WP_068494377.1">
    <property type="nucleotide sequence ID" value="NZ_LWQT01000077.1"/>
</dbReference>
<accession>A0A178MHU3</accession>
<feature type="signal peptide" evidence="2">
    <location>
        <begin position="1"/>
        <end position="20"/>
    </location>
</feature>
<protein>
    <submittedName>
        <fullName evidence="3">Metal-binding protein</fullName>
    </submittedName>
</protein>
<feature type="chain" id="PRO_5008091959" evidence="2">
    <location>
        <begin position="21"/>
        <end position="142"/>
    </location>
</feature>
<evidence type="ECO:0000256" key="2">
    <source>
        <dbReference type="SAM" id="SignalP"/>
    </source>
</evidence>
<dbReference type="OrthoDB" id="14727at2"/>
<feature type="region of interest" description="Disordered" evidence="1">
    <location>
        <begin position="102"/>
        <end position="121"/>
    </location>
</feature>
<evidence type="ECO:0000313" key="3">
    <source>
        <dbReference type="EMBL" id="OAN48133.1"/>
    </source>
</evidence>
<comment type="caution">
    <text evidence="3">The sequence shown here is derived from an EMBL/GenBank/DDBJ whole genome shotgun (WGS) entry which is preliminary data.</text>
</comment>
<evidence type="ECO:0000313" key="4">
    <source>
        <dbReference type="Proteomes" id="UP000078428"/>
    </source>
</evidence>
<sequence>MKPLLAACALALLTAVPALAGDKDVTMWKSPSCGCCGGWAAHMEKNGYRVKSVDVDDIDRIKKGLGVPPALASCHTAKVGGYVVEGHVPAEAVDRLLKEKPKVGGLASPGMPSGSPGMEGPKEDNVVRVIGGANPGSVFATY</sequence>
<name>A0A178MHU3_9PROT</name>
<feature type="compositionally biased region" description="Low complexity" evidence="1">
    <location>
        <begin position="108"/>
        <end position="119"/>
    </location>
</feature>
<gene>
    <name evidence="3" type="ORF">A6A04_05090</name>
</gene>
<dbReference type="STRING" id="1285242.A6A04_05090"/>
<keyword evidence="2" id="KW-0732">Signal</keyword>
<keyword evidence="4" id="KW-1185">Reference proteome</keyword>
<evidence type="ECO:0000256" key="1">
    <source>
        <dbReference type="SAM" id="MobiDB-lite"/>
    </source>
</evidence>
<dbReference type="Proteomes" id="UP000078428">
    <property type="component" value="Unassembled WGS sequence"/>
</dbReference>
<dbReference type="InterPro" id="IPR007332">
    <property type="entry name" value="DUF411"/>
</dbReference>